<name>U9TRM7_RHIID</name>
<dbReference type="SUPFAM" id="SSF81901">
    <property type="entry name" value="HCP-like"/>
    <property type="match status" value="1"/>
</dbReference>
<dbReference type="AlphaFoldDB" id="U9TRM7"/>
<gene>
    <name evidence="1" type="ORF">GLOINDRAFT_34787</name>
</gene>
<evidence type="ECO:0000313" key="1">
    <source>
        <dbReference type="EMBL" id="ESA05986.1"/>
    </source>
</evidence>
<protein>
    <submittedName>
        <fullName evidence="1">Uncharacterized protein</fullName>
    </submittedName>
</protein>
<dbReference type="VEuPathDB" id="FungiDB:RhiirFUN_018938"/>
<organism evidence="1">
    <name type="scientific">Rhizophagus irregularis (strain DAOM 181602 / DAOM 197198 / MUCL 43194)</name>
    <name type="common">Arbuscular mycorrhizal fungus</name>
    <name type="synonym">Glomus intraradices</name>
    <dbReference type="NCBI Taxonomy" id="747089"/>
    <lineage>
        <taxon>Eukaryota</taxon>
        <taxon>Fungi</taxon>
        <taxon>Fungi incertae sedis</taxon>
        <taxon>Mucoromycota</taxon>
        <taxon>Glomeromycotina</taxon>
        <taxon>Glomeromycetes</taxon>
        <taxon>Glomerales</taxon>
        <taxon>Glomeraceae</taxon>
        <taxon>Rhizophagus</taxon>
    </lineage>
</organism>
<dbReference type="HOGENOM" id="CLU_1670316_0_0_1"/>
<reference evidence="1" key="1">
    <citation type="submission" date="2013-07" db="EMBL/GenBank/DDBJ databases">
        <title>The genome of an arbuscular mycorrhizal fungus provides insights into the evolution of the oldest plant symbiosis.</title>
        <authorList>
            <consortium name="DOE Joint Genome Institute"/>
            <person name="Tisserant E."/>
            <person name="Malbreil M."/>
            <person name="Kuo A."/>
            <person name="Kohler A."/>
            <person name="Symeonidi A."/>
            <person name="Balestrini R."/>
            <person name="Charron P."/>
            <person name="Duensing N."/>
            <person name="Frei-dit-Frey N."/>
            <person name="Gianinazzi-Pearson V."/>
            <person name="Gilbert B."/>
            <person name="Handa Y."/>
            <person name="Hijri M."/>
            <person name="Kaul R."/>
            <person name="Kawaguchi M."/>
            <person name="Krajinski F."/>
            <person name="Lammers P."/>
            <person name="Lapierre D."/>
            <person name="Masclaux F.G."/>
            <person name="Murat C."/>
            <person name="Morin E."/>
            <person name="Ndikumana S."/>
            <person name="Pagni M."/>
            <person name="Petitpierre D."/>
            <person name="Requena N."/>
            <person name="Rosikiewicz P."/>
            <person name="Riley R."/>
            <person name="Saito K."/>
            <person name="San Clemente H."/>
            <person name="Shapiro H."/>
            <person name="van Tuinen D."/>
            <person name="Becard G."/>
            <person name="Bonfante P."/>
            <person name="Paszkowski U."/>
            <person name="Shachar-Hill Y."/>
            <person name="Young J.P."/>
            <person name="Sanders I.R."/>
            <person name="Henrissat B."/>
            <person name="Rensing S.A."/>
            <person name="Grigoriev I.V."/>
            <person name="Corradi N."/>
            <person name="Roux C."/>
            <person name="Martin F."/>
        </authorList>
    </citation>
    <scope>NUCLEOTIDE SEQUENCE</scope>
    <source>
        <strain evidence="1">DAOM 197198</strain>
    </source>
</reference>
<sequence>MAYNSFSSFTSMGLFYLILKGELNLLLKNKEYSDLREIRENESSYGIEDDLMPEISNYTIDTLPYEPLLSLKEGYKTHKKGDHQKAWKCYGYYLFECINGEIDKEKGINLLKESADAGIKDAQFRYAFVLREKESFDSKNEFVKYPTLAVVWIIHDII</sequence>
<accession>U9TRM7</accession>
<proteinExistence type="predicted"/>
<dbReference type="EMBL" id="KI292244">
    <property type="protein sequence ID" value="ESA05986.1"/>
    <property type="molecule type" value="Genomic_DNA"/>
</dbReference>